<dbReference type="PRINTS" id="PR00344">
    <property type="entry name" value="BCTRLSENSOR"/>
</dbReference>
<keyword evidence="8" id="KW-1133">Transmembrane helix</keyword>
<dbReference type="SMART" id="SM00387">
    <property type="entry name" value="HATPase_c"/>
    <property type="match status" value="1"/>
</dbReference>
<dbReference type="RefSeq" id="WP_307063509.1">
    <property type="nucleotide sequence ID" value="NZ_JAUSUH010000012.1"/>
</dbReference>
<dbReference type="PANTHER" id="PTHR45436">
    <property type="entry name" value="SENSOR HISTIDINE KINASE YKOH"/>
    <property type="match status" value="1"/>
</dbReference>
<evidence type="ECO:0000313" key="14">
    <source>
        <dbReference type="Proteomes" id="UP001238467"/>
    </source>
</evidence>
<dbReference type="CDD" id="cd00075">
    <property type="entry name" value="HATPase"/>
    <property type="match status" value="1"/>
</dbReference>
<evidence type="ECO:0000256" key="6">
    <source>
        <dbReference type="ARBA" id="ARBA00022692"/>
    </source>
</evidence>
<name>A0ABU0DMV7_9HYPH</name>
<dbReference type="CDD" id="cd00082">
    <property type="entry name" value="HisKA"/>
    <property type="match status" value="1"/>
</dbReference>
<dbReference type="Gene3D" id="3.30.565.10">
    <property type="entry name" value="Histidine kinase-like ATPase, C-terminal domain"/>
    <property type="match status" value="1"/>
</dbReference>
<dbReference type="Pfam" id="PF00512">
    <property type="entry name" value="HisKA"/>
    <property type="match status" value="1"/>
</dbReference>
<keyword evidence="6" id="KW-0812">Transmembrane</keyword>
<dbReference type="InterPro" id="IPR003594">
    <property type="entry name" value="HATPase_dom"/>
</dbReference>
<proteinExistence type="predicted"/>
<evidence type="ECO:0000256" key="10">
    <source>
        <dbReference type="ARBA" id="ARBA00023136"/>
    </source>
</evidence>
<keyword evidence="9" id="KW-0902">Two-component regulatory system</keyword>
<dbReference type="EMBL" id="JAUSUH010000012">
    <property type="protein sequence ID" value="MDQ0349633.1"/>
    <property type="molecule type" value="Genomic_DNA"/>
</dbReference>
<reference evidence="13 14" key="1">
    <citation type="submission" date="2023-07" db="EMBL/GenBank/DDBJ databases">
        <title>Genomic Encyclopedia of Type Strains, Phase IV (KMG-IV): sequencing the most valuable type-strain genomes for metagenomic binning, comparative biology and taxonomic classification.</title>
        <authorList>
            <person name="Goeker M."/>
        </authorList>
    </citation>
    <scope>NUCLEOTIDE SEQUENCE [LARGE SCALE GENOMIC DNA]</scope>
    <source>
        <strain evidence="13 14">DSM 1277</strain>
    </source>
</reference>
<dbReference type="Proteomes" id="UP001238467">
    <property type="component" value="Unassembled WGS sequence"/>
</dbReference>
<dbReference type="Pfam" id="PF02518">
    <property type="entry name" value="HATPase_c"/>
    <property type="match status" value="1"/>
</dbReference>
<evidence type="ECO:0000256" key="4">
    <source>
        <dbReference type="ARBA" id="ARBA00022553"/>
    </source>
</evidence>
<evidence type="ECO:0000256" key="3">
    <source>
        <dbReference type="ARBA" id="ARBA00012438"/>
    </source>
</evidence>
<dbReference type="PROSITE" id="PS50109">
    <property type="entry name" value="HIS_KIN"/>
    <property type="match status" value="1"/>
</dbReference>
<dbReference type="PANTHER" id="PTHR45436:SF15">
    <property type="entry name" value="SENSOR HISTIDINE KINASE CUSS"/>
    <property type="match status" value="1"/>
</dbReference>
<protein>
    <recommendedName>
        <fullName evidence="3">histidine kinase</fullName>
        <ecNumber evidence="3">2.7.13.3</ecNumber>
    </recommendedName>
</protein>
<comment type="subcellular location">
    <subcellularLocation>
        <location evidence="2">Membrane</location>
        <topology evidence="2">Multi-pass membrane protein</topology>
    </subcellularLocation>
</comment>
<evidence type="ECO:0000259" key="12">
    <source>
        <dbReference type="PROSITE" id="PS50885"/>
    </source>
</evidence>
<evidence type="ECO:0000256" key="8">
    <source>
        <dbReference type="ARBA" id="ARBA00022989"/>
    </source>
</evidence>
<dbReference type="InterPro" id="IPR004358">
    <property type="entry name" value="Sig_transdc_His_kin-like_C"/>
</dbReference>
<dbReference type="PROSITE" id="PS50885">
    <property type="entry name" value="HAMP"/>
    <property type="match status" value="1"/>
</dbReference>
<evidence type="ECO:0000256" key="5">
    <source>
        <dbReference type="ARBA" id="ARBA00022679"/>
    </source>
</evidence>
<dbReference type="InterPro" id="IPR003660">
    <property type="entry name" value="HAMP_dom"/>
</dbReference>
<organism evidence="13 14">
    <name type="scientific">Ancylobacter vacuolatus</name>
    <dbReference type="NCBI Taxonomy" id="223389"/>
    <lineage>
        <taxon>Bacteria</taxon>
        <taxon>Pseudomonadati</taxon>
        <taxon>Pseudomonadota</taxon>
        <taxon>Alphaproteobacteria</taxon>
        <taxon>Hyphomicrobiales</taxon>
        <taxon>Xanthobacteraceae</taxon>
        <taxon>Ancylobacter</taxon>
    </lineage>
</organism>
<dbReference type="InterPro" id="IPR036890">
    <property type="entry name" value="HATPase_C_sf"/>
</dbReference>
<dbReference type="SUPFAM" id="SSF55874">
    <property type="entry name" value="ATPase domain of HSP90 chaperone/DNA topoisomerase II/histidine kinase"/>
    <property type="match status" value="1"/>
</dbReference>
<dbReference type="InterPro" id="IPR005467">
    <property type="entry name" value="His_kinase_dom"/>
</dbReference>
<dbReference type="InterPro" id="IPR050428">
    <property type="entry name" value="TCS_sensor_his_kinase"/>
</dbReference>
<keyword evidence="10" id="KW-0472">Membrane</keyword>
<dbReference type="SUPFAM" id="SSF47384">
    <property type="entry name" value="Homodimeric domain of signal transducing histidine kinase"/>
    <property type="match status" value="1"/>
</dbReference>
<gene>
    <name evidence="13" type="ORF">J2S76_004084</name>
</gene>
<keyword evidence="14" id="KW-1185">Reference proteome</keyword>
<keyword evidence="4" id="KW-0597">Phosphoprotein</keyword>
<feature type="domain" description="Histidine kinase" evidence="11">
    <location>
        <begin position="229"/>
        <end position="435"/>
    </location>
</feature>
<dbReference type="GO" id="GO:0004673">
    <property type="term" value="F:protein histidine kinase activity"/>
    <property type="evidence" value="ECO:0007669"/>
    <property type="project" value="UniProtKB-EC"/>
</dbReference>
<dbReference type="Gene3D" id="1.10.287.130">
    <property type="match status" value="1"/>
</dbReference>
<keyword evidence="7 13" id="KW-0418">Kinase</keyword>
<dbReference type="InterPro" id="IPR003661">
    <property type="entry name" value="HisK_dim/P_dom"/>
</dbReference>
<sequence length="438" mass="47932">MLGLGGAMIYYYREAFAVGEHLEERTLQSQARELISALTIAETGAITVSLPEDLATLYTGPEGTSFYSLYDKEGRPVARSPNLAKELPLIEAPASGRFGPMSFINAEPGYIIVLSTLTGDRHTLVVGRSRPDEDALAFTVIEEELEGLFYVLVPFVLISLMIIWLITEWSLRPVARACEQARAIGPGNPAGRIATEWLPTEIRPLADAANGAVERLAKAYAVEKRLTADAAHELRTPLSVLNLRLQQAKMKNMVDWPTVEREIATLNKLVTQLLDLARKESAEHDRDASSMALVNLSRLVREAAAMLLPLAEEASRTIEIGVPDSAQMRGQPDDLRDMMRNLIENALFHGRGRIKVSAWPVDNPGHGFVIEVEDEGVAALDDELFTRFRKGNSSSSGTGLGLAIVRQVARNHGGEAAFVSGTTVTRVRVYLPTSHRGL</sequence>
<evidence type="ECO:0000259" key="11">
    <source>
        <dbReference type="PROSITE" id="PS50109"/>
    </source>
</evidence>
<evidence type="ECO:0000256" key="2">
    <source>
        <dbReference type="ARBA" id="ARBA00004141"/>
    </source>
</evidence>
<comment type="caution">
    <text evidence="13">The sequence shown here is derived from an EMBL/GenBank/DDBJ whole genome shotgun (WGS) entry which is preliminary data.</text>
</comment>
<dbReference type="InterPro" id="IPR036097">
    <property type="entry name" value="HisK_dim/P_sf"/>
</dbReference>
<evidence type="ECO:0000256" key="1">
    <source>
        <dbReference type="ARBA" id="ARBA00000085"/>
    </source>
</evidence>
<evidence type="ECO:0000256" key="7">
    <source>
        <dbReference type="ARBA" id="ARBA00022777"/>
    </source>
</evidence>
<accession>A0ABU0DMV7</accession>
<dbReference type="EC" id="2.7.13.3" evidence="3"/>
<feature type="domain" description="HAMP" evidence="12">
    <location>
        <begin position="168"/>
        <end position="221"/>
    </location>
</feature>
<evidence type="ECO:0000313" key="13">
    <source>
        <dbReference type="EMBL" id="MDQ0349633.1"/>
    </source>
</evidence>
<dbReference type="SMART" id="SM00388">
    <property type="entry name" value="HisKA"/>
    <property type="match status" value="1"/>
</dbReference>
<keyword evidence="5 13" id="KW-0808">Transferase</keyword>
<comment type="catalytic activity">
    <reaction evidence="1">
        <text>ATP + protein L-histidine = ADP + protein N-phospho-L-histidine.</text>
        <dbReference type="EC" id="2.7.13.3"/>
    </reaction>
</comment>
<evidence type="ECO:0000256" key="9">
    <source>
        <dbReference type="ARBA" id="ARBA00023012"/>
    </source>
</evidence>